<dbReference type="KEGG" id="maur:BOH66_01090"/>
<accession>A0A1P8U4L0</accession>
<dbReference type="AlphaFoldDB" id="A0A1P8U4L0"/>
<name>A0A1P8U4L0_9MICO</name>
<dbReference type="Proteomes" id="UP000187185">
    <property type="component" value="Chromosome"/>
</dbReference>
<reference evidence="1 2" key="1">
    <citation type="submission" date="2016-12" db="EMBL/GenBank/DDBJ databases">
        <title>Complete genome sequence of Microbacterium aurum KACC 15219.</title>
        <authorList>
            <person name="Jung Y."/>
            <person name="Shin J.-H."/>
            <person name="Lee Y.-J."/>
            <person name="Yi H."/>
            <person name="Bahn Y.-S."/>
            <person name="Kim J.F."/>
            <person name="Lee D.-W."/>
        </authorList>
    </citation>
    <scope>NUCLEOTIDE SEQUENCE [LARGE SCALE GENOMIC DNA]</scope>
    <source>
        <strain evidence="1 2">KACC 15219</strain>
    </source>
</reference>
<gene>
    <name evidence="1" type="ORF">BOH66_01090</name>
</gene>
<protein>
    <submittedName>
        <fullName evidence="1">Uncharacterized protein</fullName>
    </submittedName>
</protein>
<organism evidence="1 2">
    <name type="scientific">Microbacterium aurum</name>
    <dbReference type="NCBI Taxonomy" id="36805"/>
    <lineage>
        <taxon>Bacteria</taxon>
        <taxon>Bacillati</taxon>
        <taxon>Actinomycetota</taxon>
        <taxon>Actinomycetes</taxon>
        <taxon>Micrococcales</taxon>
        <taxon>Microbacteriaceae</taxon>
        <taxon>Microbacterium</taxon>
    </lineage>
</organism>
<proteinExistence type="predicted"/>
<dbReference type="EMBL" id="CP018762">
    <property type="protein sequence ID" value="APZ33046.1"/>
    <property type="molecule type" value="Genomic_DNA"/>
</dbReference>
<sequence length="85" mass="9022">MRYGEPRPVLVGDLAALLAGLNAGVARLQPVQHRQCSGPPRPVVIAAVDRHRVEQLGHAIGRTVAIAEHSLDSLGDRGIRDGSDD</sequence>
<evidence type="ECO:0000313" key="1">
    <source>
        <dbReference type="EMBL" id="APZ33046.1"/>
    </source>
</evidence>
<keyword evidence="2" id="KW-1185">Reference proteome</keyword>
<evidence type="ECO:0000313" key="2">
    <source>
        <dbReference type="Proteomes" id="UP000187185"/>
    </source>
</evidence>